<name>A3ZYG5_9BACT</name>
<dbReference type="HOGENOM" id="CLU_1118461_0_0_0"/>
<evidence type="ECO:0000313" key="3">
    <source>
        <dbReference type="Proteomes" id="UP000004358"/>
    </source>
</evidence>
<dbReference type="RefSeq" id="WP_002654990.1">
    <property type="nucleotide sequence ID" value="NZ_CH672377.1"/>
</dbReference>
<dbReference type="AlphaFoldDB" id="A3ZYG5"/>
<accession>A3ZYG5</accession>
<reference evidence="2 3" key="1">
    <citation type="submission" date="2006-02" db="EMBL/GenBank/DDBJ databases">
        <authorList>
            <person name="Amann R."/>
            <person name="Ferriera S."/>
            <person name="Johnson J."/>
            <person name="Kravitz S."/>
            <person name="Halpern A."/>
            <person name="Remington K."/>
            <person name="Beeson K."/>
            <person name="Tran B."/>
            <person name="Rogers Y.-H."/>
            <person name="Friedman R."/>
            <person name="Venter J.C."/>
        </authorList>
    </citation>
    <scope>NUCLEOTIDE SEQUENCE [LARGE SCALE GENOMIC DNA]</scope>
    <source>
        <strain evidence="2 3">DSM 3645</strain>
    </source>
</reference>
<sequence>MLRHCLAIVVSALIASAVTAADFQVTNTIFEGEQKQPYMTTQTIFKDNVVFDHAMGQAGQAMIIDFHANRITLLDPVRKRQLSLDIRQIIEMSTYLRTNGDFSTPLLQFCNKPDFKIQAEPQINRVVFTGNPISYDLTTLPITDKRVVQDYARFCDWSADINFACAAGFPSQSRKVINGYFGENNVLPKEIRRVIRNGNPAQNQTVRSQHVYRWILNQTDLVTVQTLRNQQTVFEQVTPEEWIKGQAK</sequence>
<evidence type="ECO:0000313" key="2">
    <source>
        <dbReference type="EMBL" id="EAQ78415.1"/>
    </source>
</evidence>
<dbReference type="Proteomes" id="UP000004358">
    <property type="component" value="Unassembled WGS sequence"/>
</dbReference>
<keyword evidence="1" id="KW-0732">Signal</keyword>
<evidence type="ECO:0000256" key="1">
    <source>
        <dbReference type="SAM" id="SignalP"/>
    </source>
</evidence>
<comment type="caution">
    <text evidence="2">The sequence shown here is derived from an EMBL/GenBank/DDBJ whole genome shotgun (WGS) entry which is preliminary data.</text>
</comment>
<dbReference type="OrthoDB" id="210719at2"/>
<protein>
    <submittedName>
        <fullName evidence="2">Uncharacterized protein</fullName>
    </submittedName>
</protein>
<feature type="signal peptide" evidence="1">
    <location>
        <begin position="1"/>
        <end position="20"/>
    </location>
</feature>
<organism evidence="2 3">
    <name type="scientific">Blastopirellula marina DSM 3645</name>
    <dbReference type="NCBI Taxonomy" id="314230"/>
    <lineage>
        <taxon>Bacteria</taxon>
        <taxon>Pseudomonadati</taxon>
        <taxon>Planctomycetota</taxon>
        <taxon>Planctomycetia</taxon>
        <taxon>Pirellulales</taxon>
        <taxon>Pirellulaceae</taxon>
        <taxon>Blastopirellula</taxon>
    </lineage>
</organism>
<dbReference type="EMBL" id="AANZ01000021">
    <property type="protein sequence ID" value="EAQ78415.1"/>
    <property type="molecule type" value="Genomic_DNA"/>
</dbReference>
<dbReference type="STRING" id="314230.DSM3645_06981"/>
<proteinExistence type="predicted"/>
<gene>
    <name evidence="2" type="ORF">DSM3645_06981</name>
</gene>
<feature type="chain" id="PRO_5002665264" evidence="1">
    <location>
        <begin position="21"/>
        <end position="248"/>
    </location>
</feature>